<feature type="chain" id="PRO_5026348094" evidence="1">
    <location>
        <begin position="22"/>
        <end position="106"/>
    </location>
</feature>
<proteinExistence type="predicted"/>
<organism evidence="2">
    <name type="scientific">Salmonella enterica I</name>
    <dbReference type="NCBI Taxonomy" id="59201"/>
    <lineage>
        <taxon>Bacteria</taxon>
        <taxon>Pseudomonadati</taxon>
        <taxon>Pseudomonadota</taxon>
        <taxon>Gammaproteobacteria</taxon>
        <taxon>Enterobacterales</taxon>
        <taxon>Enterobacteriaceae</taxon>
        <taxon>Salmonella</taxon>
    </lineage>
</organism>
<comment type="caution">
    <text evidence="2">The sequence shown here is derived from an EMBL/GenBank/DDBJ whole genome shotgun (WGS) entry which is preliminary data.</text>
</comment>
<dbReference type="EMBL" id="AAKVAS010000012">
    <property type="protein sequence ID" value="ECW0107945.1"/>
    <property type="molecule type" value="Genomic_DNA"/>
</dbReference>
<keyword evidence="1" id="KW-0732">Signal</keyword>
<accession>A0A612H786</accession>
<sequence length="106" mass="11708">MTNLTIPLCFALIIFSPHACAVTPDNRADVIRKNVQTVTPLQSLVGIKSKSYSLNLDNNKMVTIPAGRTLTIPPDEARNIITHVVNYNNIQEAGKIKTSDNMLFLE</sequence>
<gene>
    <name evidence="2" type="ORF">F3Q63_12155</name>
</gene>
<feature type="signal peptide" evidence="1">
    <location>
        <begin position="1"/>
        <end position="21"/>
    </location>
</feature>
<protein>
    <submittedName>
        <fullName evidence="2">Uncharacterized protein</fullName>
    </submittedName>
</protein>
<dbReference type="AlphaFoldDB" id="A0A612H786"/>
<evidence type="ECO:0000256" key="1">
    <source>
        <dbReference type="SAM" id="SignalP"/>
    </source>
</evidence>
<evidence type="ECO:0000313" key="2">
    <source>
        <dbReference type="EMBL" id="ECW0107945.1"/>
    </source>
</evidence>
<name>A0A612H786_SALET</name>
<reference evidence="2" key="1">
    <citation type="submission" date="2019-09" db="EMBL/GenBank/DDBJ databases">
        <authorList>
            <consortium name="GenomeTrakr network: Whole genome sequencing for foodborne pathogen traceback"/>
        </authorList>
    </citation>
    <scope>NUCLEOTIDE SEQUENCE</scope>
    <source>
        <strain evidence="2">AUSMDU00020873</strain>
    </source>
</reference>